<keyword evidence="2" id="KW-1185">Reference proteome</keyword>
<dbReference type="Gene3D" id="1.10.3230.30">
    <property type="entry name" value="Phage gp6-like head-tail connector protein"/>
    <property type="match status" value="1"/>
</dbReference>
<proteinExistence type="predicted"/>
<accession>A0ABZ2XXD3</accession>
<dbReference type="NCBIfam" id="TIGR02215">
    <property type="entry name" value="phage_chp_gp8"/>
    <property type="match status" value="1"/>
</dbReference>
<reference evidence="1 2" key="1">
    <citation type="submission" date="2023-04" db="EMBL/GenBank/DDBJ databases">
        <title>Complete genome sequence of Alisedimentitalea scapharcae.</title>
        <authorList>
            <person name="Rong J.-C."/>
            <person name="Yi M.-L."/>
            <person name="Zhao Q."/>
        </authorList>
    </citation>
    <scope>NUCLEOTIDE SEQUENCE [LARGE SCALE GENOMIC DNA]</scope>
    <source>
        <strain evidence="1 2">KCTC 42119</strain>
    </source>
</reference>
<organism evidence="1 2">
    <name type="scientific">Aliisedimentitalea scapharcae</name>
    <dbReference type="NCBI Taxonomy" id="1524259"/>
    <lineage>
        <taxon>Bacteria</taxon>
        <taxon>Pseudomonadati</taxon>
        <taxon>Pseudomonadota</taxon>
        <taxon>Alphaproteobacteria</taxon>
        <taxon>Rhodobacterales</taxon>
        <taxon>Roseobacteraceae</taxon>
        <taxon>Aliisedimentitalea</taxon>
    </lineage>
</organism>
<protein>
    <submittedName>
        <fullName evidence="1">Head-tail connector protein</fullName>
    </submittedName>
</protein>
<dbReference type="InterPro" id="IPR006450">
    <property type="entry name" value="Phage_HK97_gp6-like"/>
</dbReference>
<name>A0ABZ2XXD3_9RHOB</name>
<evidence type="ECO:0000313" key="1">
    <source>
        <dbReference type="EMBL" id="WZK90766.1"/>
    </source>
</evidence>
<sequence length="204" mass="21890">MMLTEETTVPDIALPVDQFKAHLRLGTGFGEDTLQNGVLNGFLRAAIVAIEARIGKVLISRAFTWKIHAWRDRAGEILPVAPVSVVNAVVMTDGGGTETVLDAALYRLAEDSQSPRIRPTGTLLPAISPGGTVRIDVIAGMAEDWGGLPADLGQAVLLLAAHYYEYRNETALSDGCMPFGVTSLIQRYRTMRISVGRGLAGVMQ</sequence>
<dbReference type="NCBIfam" id="TIGR01560">
    <property type="entry name" value="put_DNA_pack"/>
    <property type="match status" value="1"/>
</dbReference>
<dbReference type="EMBL" id="CP123584">
    <property type="protein sequence ID" value="WZK90766.1"/>
    <property type="molecule type" value="Genomic_DNA"/>
</dbReference>
<dbReference type="RefSeq" id="WP_406649831.1">
    <property type="nucleotide sequence ID" value="NZ_CP123584.1"/>
</dbReference>
<dbReference type="InterPro" id="IPR011738">
    <property type="entry name" value="Phage_CHP"/>
</dbReference>
<dbReference type="CDD" id="cd08054">
    <property type="entry name" value="gp6"/>
    <property type="match status" value="1"/>
</dbReference>
<dbReference type="Proteomes" id="UP001623232">
    <property type="component" value="Chromosome"/>
</dbReference>
<evidence type="ECO:0000313" key="2">
    <source>
        <dbReference type="Proteomes" id="UP001623232"/>
    </source>
</evidence>
<gene>
    <name evidence="1" type="ORF">QEZ52_09525</name>
</gene>